<protein>
    <submittedName>
        <fullName evidence="3">Uncharacterized protein</fullName>
    </submittedName>
</protein>
<keyword evidence="4" id="KW-1185">Reference proteome</keyword>
<keyword evidence="2" id="KW-0472">Membrane</keyword>
<dbReference type="InterPro" id="IPR021514">
    <property type="entry name" value="DUF3176"/>
</dbReference>
<name>A0A5M3Z7B5_ASPTE</name>
<dbReference type="PANTHER" id="PTHR35394:SF5">
    <property type="entry name" value="DUF3176 DOMAIN-CONTAINING PROTEIN"/>
    <property type="match status" value="1"/>
</dbReference>
<dbReference type="AlphaFoldDB" id="A0A5M3Z7B5"/>
<evidence type="ECO:0000256" key="1">
    <source>
        <dbReference type="SAM" id="MobiDB-lite"/>
    </source>
</evidence>
<reference evidence="3 4" key="1">
    <citation type="submission" date="2020-01" db="EMBL/GenBank/DDBJ databases">
        <title>Aspergillus terreus IFO 6365 whole genome shotgun sequence.</title>
        <authorList>
            <person name="Kanamasa S."/>
            <person name="Takahashi H."/>
        </authorList>
    </citation>
    <scope>NUCLEOTIDE SEQUENCE [LARGE SCALE GENOMIC DNA]</scope>
    <source>
        <strain evidence="3 4">IFO 6365</strain>
    </source>
</reference>
<dbReference type="PANTHER" id="PTHR35394">
    <property type="entry name" value="DUF3176 DOMAIN-CONTAINING PROTEIN"/>
    <property type="match status" value="1"/>
</dbReference>
<dbReference type="OrthoDB" id="5242705at2759"/>
<keyword evidence="2" id="KW-0812">Transmembrane</keyword>
<evidence type="ECO:0000313" key="4">
    <source>
        <dbReference type="Proteomes" id="UP000452235"/>
    </source>
</evidence>
<feature type="compositionally biased region" description="Low complexity" evidence="1">
    <location>
        <begin position="51"/>
        <end position="64"/>
    </location>
</feature>
<dbReference type="Proteomes" id="UP000452235">
    <property type="component" value="Unassembled WGS sequence"/>
</dbReference>
<gene>
    <name evidence="3" type="ORF">ATEIFO6365_0009003200</name>
</gene>
<accession>A0A5M3Z7B5</accession>
<comment type="caution">
    <text evidence="3">The sequence shown here is derived from an EMBL/GenBank/DDBJ whole genome shotgun (WGS) entry which is preliminary data.</text>
</comment>
<dbReference type="VEuPathDB" id="FungiDB:ATEG_05646"/>
<keyword evidence="2" id="KW-1133">Transmembrane helix</keyword>
<feature type="compositionally biased region" description="Basic and acidic residues" evidence="1">
    <location>
        <begin position="1"/>
        <end position="21"/>
    </location>
</feature>
<proteinExistence type="predicted"/>
<feature type="transmembrane region" description="Helical" evidence="2">
    <location>
        <begin position="589"/>
        <end position="611"/>
    </location>
</feature>
<evidence type="ECO:0000256" key="2">
    <source>
        <dbReference type="SAM" id="Phobius"/>
    </source>
</evidence>
<organism evidence="3 4">
    <name type="scientific">Aspergillus terreus</name>
    <dbReference type="NCBI Taxonomy" id="33178"/>
    <lineage>
        <taxon>Eukaryota</taxon>
        <taxon>Fungi</taxon>
        <taxon>Dikarya</taxon>
        <taxon>Ascomycota</taxon>
        <taxon>Pezizomycotina</taxon>
        <taxon>Eurotiomycetes</taxon>
        <taxon>Eurotiomycetidae</taxon>
        <taxon>Eurotiales</taxon>
        <taxon>Aspergillaceae</taxon>
        <taxon>Aspergillus</taxon>
        <taxon>Aspergillus subgen. Circumdati</taxon>
    </lineage>
</organism>
<feature type="region of interest" description="Disordered" evidence="1">
    <location>
        <begin position="1"/>
        <end position="90"/>
    </location>
</feature>
<dbReference type="Pfam" id="PF11374">
    <property type="entry name" value="DUF3176"/>
    <property type="match status" value="1"/>
</dbReference>
<evidence type="ECO:0000313" key="3">
    <source>
        <dbReference type="EMBL" id="GFF18669.1"/>
    </source>
</evidence>
<feature type="compositionally biased region" description="Polar residues" evidence="1">
    <location>
        <begin position="26"/>
        <end position="35"/>
    </location>
</feature>
<sequence>MPPSARDERRLPAYEPLHNELELNESDQAVSSSAVNREPSEDLEDHEQSRTESTSPSSSNTPSEDAASCPGSPSADDNAEESTVNTPGPRETSDWFAWELGGVVASAGLLAAMLVLLGVCDQQPQPTWPHISLNAVISVLSTLSKASLVFSVGESLGQLKWVWFNQQERPLLDLQSFDRASRGAWGSLGLVWTQRARHFAGLGALVMIFAVGFDPFSQNLIHSSVRMVVDPFGTARIGTVSRYNTFGYATSARDEDIDPVMKGNVYNALFNNDQSRPWAIPQFVCTSSNCTWDKPVTSLEFRTLCSNVTSALVTNCTTVPNQSFSNCTLTLPKSNTSVWYLPDSNVMTPFSVAATDPPYAEVYTNSSLIVIQYIAPRGANLTLLTAGILPNGSGWDATECVLDPIVRSFLPAVHENKYSEETLAVWTQTNVSTNRIIIPGNLFIPDYWATLTPPDSWVTNYGAPANRSSPQDNSAQPFVLGIQAAYTIVTFLQDILSGQSIRGAIHTVFSPAAAYSRYASQDTVQALGTGNITGCSNLLAERLPCAMENVAAAMTKTLRDSAYIADAISTSDWAMGRAMIPAVYVTVHWQWMVLPLLVWVVGATLVGGTLWKTRRARVPAWRNNPLPLLFLYRGGERHTPDEKMPLWLQYGSPAEPGSELGMARLYEDDGRVLLGRWTKNNTQDDDKR</sequence>
<dbReference type="EMBL" id="BLJY01000009">
    <property type="protein sequence ID" value="GFF18669.1"/>
    <property type="molecule type" value="Genomic_DNA"/>
</dbReference>